<feature type="domain" description="Apiosidase-like catalytic" evidence="2">
    <location>
        <begin position="19"/>
        <end position="340"/>
    </location>
</feature>
<dbReference type="Pfam" id="PF12904">
    <property type="entry name" value="Collagen_bind_2"/>
    <property type="match status" value="1"/>
</dbReference>
<comment type="caution">
    <text evidence="3">The sequence shown here is derived from an EMBL/GenBank/DDBJ whole genome shotgun (WGS) entry which is preliminary data.</text>
</comment>
<accession>A0A934VQV0</accession>
<reference evidence="3" key="1">
    <citation type="submission" date="2021-01" db="EMBL/GenBank/DDBJ databases">
        <title>Modified the classification status of verrucomicrobia.</title>
        <authorList>
            <person name="Feng X."/>
        </authorList>
    </citation>
    <scope>NUCLEOTIDE SEQUENCE</scope>
    <source>
        <strain evidence="3">KCTC 13126</strain>
    </source>
</reference>
<dbReference type="Proteomes" id="UP000617628">
    <property type="component" value="Unassembled WGS sequence"/>
</dbReference>
<dbReference type="PANTHER" id="PTHR37836">
    <property type="entry name" value="LMO1036 PROTEIN"/>
    <property type="match status" value="1"/>
</dbReference>
<dbReference type="SUPFAM" id="SSF51445">
    <property type="entry name" value="(Trans)glycosidases"/>
    <property type="match status" value="1"/>
</dbReference>
<sequence length="439" mass="49668">MILTALTSLSHAGDSLSISEDGRYFEDEKGDTFFWLGDTAWELFHRLSYEESELYLKTRKEQGFNVVQAVVLAELKGLDVPNANGDLPLIDKDPARPNEAYFQHVDRVVDLANSLGIRMALLPMWGDKWNLKWGVGPEVFTPENAETYGLFLGARYADRNVIWVLGGDRNPEEPEDSAITRALAKGIESGDGGRHLMTYHPQGGYSSSDFFQEDTWLDFHMFQSGHAPSIFPNFKKTESDRALLPVRPVLDAEPMYEDHPIDWKPEKGWYDEFECRRAAYWSVLKGAAGHTYGNHNIWQMWQPGRDPISAARTPWREALRWPGAFQAGYMKNFFESFEWWSLSPVASELVVGPAEEEKTVVAAATEGLELVVAYTPFGNDFSLNLDWREGSLYSLSWYNPQDGQRVFADPVKIKGGSLALVVPGNEIRGNDWVAVLERQ</sequence>
<dbReference type="PANTHER" id="PTHR37836:SF3">
    <property type="entry name" value="ENDOGLUCANASE"/>
    <property type="match status" value="1"/>
</dbReference>
<keyword evidence="4" id="KW-1185">Reference proteome</keyword>
<dbReference type="InterPro" id="IPR024749">
    <property type="entry name" value="Collagen-bd_put"/>
</dbReference>
<gene>
    <name evidence="3" type="ORF">JIN87_17710</name>
</gene>
<dbReference type="AlphaFoldDB" id="A0A934VQV0"/>
<organism evidence="3 4">
    <name type="scientific">Pelagicoccus mobilis</name>
    <dbReference type="NCBI Taxonomy" id="415221"/>
    <lineage>
        <taxon>Bacteria</taxon>
        <taxon>Pseudomonadati</taxon>
        <taxon>Verrucomicrobiota</taxon>
        <taxon>Opitutia</taxon>
        <taxon>Puniceicoccales</taxon>
        <taxon>Pelagicoccaceae</taxon>
        <taxon>Pelagicoccus</taxon>
    </lineage>
</organism>
<evidence type="ECO:0000313" key="4">
    <source>
        <dbReference type="Proteomes" id="UP000617628"/>
    </source>
</evidence>
<name>A0A934VQV0_9BACT</name>
<proteinExistence type="predicted"/>
<evidence type="ECO:0000259" key="1">
    <source>
        <dbReference type="Pfam" id="PF12904"/>
    </source>
</evidence>
<dbReference type="EMBL" id="JAENIL010000034">
    <property type="protein sequence ID" value="MBK1878722.1"/>
    <property type="molecule type" value="Genomic_DNA"/>
</dbReference>
<evidence type="ECO:0000313" key="3">
    <source>
        <dbReference type="EMBL" id="MBK1878722.1"/>
    </source>
</evidence>
<dbReference type="InterPro" id="IPR017853">
    <property type="entry name" value="GH"/>
</dbReference>
<dbReference type="Gene3D" id="3.20.20.80">
    <property type="entry name" value="Glycosidases"/>
    <property type="match status" value="1"/>
</dbReference>
<dbReference type="Pfam" id="PF13204">
    <property type="entry name" value="Apiosidase"/>
    <property type="match status" value="1"/>
</dbReference>
<dbReference type="InterPro" id="IPR025277">
    <property type="entry name" value="Apiosidase-like_cat_dom"/>
</dbReference>
<protein>
    <submittedName>
        <fullName evidence="3">DUF4038 domain-containing protein</fullName>
    </submittedName>
</protein>
<evidence type="ECO:0000259" key="2">
    <source>
        <dbReference type="Pfam" id="PF13204"/>
    </source>
</evidence>
<feature type="domain" description="Putative collagen-binding" evidence="1">
    <location>
        <begin position="349"/>
        <end position="437"/>
    </location>
</feature>